<dbReference type="InterPro" id="IPR036291">
    <property type="entry name" value="NAD(P)-bd_dom_sf"/>
</dbReference>
<comment type="caution">
    <text evidence="2">The sequence shown here is derived from an EMBL/GenBank/DDBJ whole genome shotgun (WGS) entry which is preliminary data.</text>
</comment>
<dbReference type="Gene3D" id="3.40.50.720">
    <property type="entry name" value="NAD(P)-binding Rossmann-like Domain"/>
    <property type="match status" value="1"/>
</dbReference>
<dbReference type="InterPro" id="IPR051783">
    <property type="entry name" value="NAD(P)-dependent_oxidoreduct"/>
</dbReference>
<gene>
    <name evidence="2" type="ORF">HNR21_002132</name>
</gene>
<dbReference type="SUPFAM" id="SSF51735">
    <property type="entry name" value="NAD(P)-binding Rossmann-fold domains"/>
    <property type="match status" value="1"/>
</dbReference>
<dbReference type="RefSeq" id="WP_119727006.1">
    <property type="nucleotide sequence ID" value="NZ_JACJII010000001.1"/>
</dbReference>
<evidence type="ECO:0000313" key="3">
    <source>
        <dbReference type="Proteomes" id="UP000539313"/>
    </source>
</evidence>
<dbReference type="InterPro" id="IPR001509">
    <property type="entry name" value="Epimerase_deHydtase"/>
</dbReference>
<dbReference type="EMBL" id="JACJII010000001">
    <property type="protein sequence ID" value="MBA9003250.1"/>
    <property type="molecule type" value="Genomic_DNA"/>
</dbReference>
<reference evidence="2 3" key="1">
    <citation type="submission" date="2020-08" db="EMBL/GenBank/DDBJ databases">
        <title>Sequencing the genomes of 1000 actinobacteria strains.</title>
        <authorList>
            <person name="Klenk H.-P."/>
        </authorList>
    </citation>
    <scope>NUCLEOTIDE SEQUENCE [LARGE SCALE GENOMIC DNA]</scope>
    <source>
        <strain evidence="2 3">DSM 45823</strain>
    </source>
</reference>
<name>A0A7W3MWL4_9ACTN</name>
<feature type="domain" description="NAD-dependent epimerase/dehydratase" evidence="1">
    <location>
        <begin position="3"/>
        <end position="210"/>
    </location>
</feature>
<dbReference type="Pfam" id="PF01370">
    <property type="entry name" value="Epimerase"/>
    <property type="match status" value="1"/>
</dbReference>
<dbReference type="AlphaFoldDB" id="A0A7W3MWL4"/>
<keyword evidence="3" id="KW-1185">Reference proteome</keyword>
<dbReference type="Proteomes" id="UP000539313">
    <property type="component" value="Unassembled WGS sequence"/>
</dbReference>
<dbReference type="GO" id="GO:0004029">
    <property type="term" value="F:aldehyde dehydrogenase (NAD+) activity"/>
    <property type="evidence" value="ECO:0007669"/>
    <property type="project" value="TreeGrafter"/>
</dbReference>
<proteinExistence type="predicted"/>
<dbReference type="PANTHER" id="PTHR48079:SF6">
    <property type="entry name" value="NAD(P)-BINDING DOMAIN-CONTAINING PROTEIN-RELATED"/>
    <property type="match status" value="1"/>
</dbReference>
<dbReference type="PANTHER" id="PTHR48079">
    <property type="entry name" value="PROTEIN YEEZ"/>
    <property type="match status" value="1"/>
</dbReference>
<dbReference type="GO" id="GO:0005737">
    <property type="term" value="C:cytoplasm"/>
    <property type="evidence" value="ECO:0007669"/>
    <property type="project" value="TreeGrafter"/>
</dbReference>
<protein>
    <submittedName>
        <fullName evidence="2">Nucleoside-diphosphate-sugar epimerase</fullName>
    </submittedName>
</protein>
<accession>A0A7W3MWL4</accession>
<organism evidence="2 3">
    <name type="scientific">Thermomonospora cellulosilytica</name>
    <dbReference type="NCBI Taxonomy" id="1411118"/>
    <lineage>
        <taxon>Bacteria</taxon>
        <taxon>Bacillati</taxon>
        <taxon>Actinomycetota</taxon>
        <taxon>Actinomycetes</taxon>
        <taxon>Streptosporangiales</taxon>
        <taxon>Thermomonosporaceae</taxon>
        <taxon>Thermomonospora</taxon>
    </lineage>
</organism>
<sequence length="278" mass="29424">MKILVAGATGAIGRRLVPLLVQAGHDVSGTTRSTERAEALRDAGARPLVVDVLDAEALREAVAAERPDVIVHQLTDLSGEDFAANNRLRIDGTRNLVDAARAAGVQKMIAQSIAWLYVPGSTPATEDEPLDERAFPYPGVAALEEAVASMPHGVVLRYGAFYGPGTWYAPDGAIAARVRAGELRPSPAWTSFIHVDDAATAAVDALEWPAGPVNVVDDEPAQATEWLPVYCEAIGAPVPTGGRHAAATGRPISNAKARGLGWKPQYASWRIGFEHLTD</sequence>
<evidence type="ECO:0000313" key="2">
    <source>
        <dbReference type="EMBL" id="MBA9003250.1"/>
    </source>
</evidence>
<evidence type="ECO:0000259" key="1">
    <source>
        <dbReference type="Pfam" id="PF01370"/>
    </source>
</evidence>